<accession>A0A0P1AC48</accession>
<dbReference type="AlphaFoldDB" id="A0A0P1AC48"/>
<evidence type="ECO:0000313" key="3">
    <source>
        <dbReference type="Proteomes" id="UP000054928"/>
    </source>
</evidence>
<sequence length="182" mass="19913">MSSTRPIPIGASGSQRNSPITPNPNNSHAIVSHSLPVDMHHVHLSRFMTRTDDTRSGGLQPPRAPFVGSMPEPHFLQLESMPDLALGPPADIIPDTTPPARTPAVIPFASSCPDKLEFLQTRSSWTPTLEPYLAEHDDFDLSKSPALAAMSALRDNLCMHTILSDYSLHDTIMRRMSPLATQ</sequence>
<organism evidence="2 3">
    <name type="scientific">Plasmopara halstedii</name>
    <name type="common">Downy mildew of sunflower</name>
    <dbReference type="NCBI Taxonomy" id="4781"/>
    <lineage>
        <taxon>Eukaryota</taxon>
        <taxon>Sar</taxon>
        <taxon>Stramenopiles</taxon>
        <taxon>Oomycota</taxon>
        <taxon>Peronosporomycetes</taxon>
        <taxon>Peronosporales</taxon>
        <taxon>Peronosporaceae</taxon>
        <taxon>Plasmopara</taxon>
    </lineage>
</organism>
<dbReference type="OrthoDB" id="159578at2759"/>
<feature type="region of interest" description="Disordered" evidence="1">
    <location>
        <begin position="1"/>
        <end position="31"/>
    </location>
</feature>
<name>A0A0P1AC48_PLAHL</name>
<dbReference type="GeneID" id="36403328"/>
<proteinExistence type="predicted"/>
<keyword evidence="3" id="KW-1185">Reference proteome</keyword>
<dbReference type="Proteomes" id="UP000054928">
    <property type="component" value="Unassembled WGS sequence"/>
</dbReference>
<feature type="compositionally biased region" description="Polar residues" evidence="1">
    <location>
        <begin position="12"/>
        <end position="29"/>
    </location>
</feature>
<protein>
    <submittedName>
        <fullName evidence="2">Uncharacterized protein</fullName>
    </submittedName>
</protein>
<evidence type="ECO:0000256" key="1">
    <source>
        <dbReference type="SAM" id="MobiDB-lite"/>
    </source>
</evidence>
<reference evidence="3" key="1">
    <citation type="submission" date="2014-09" db="EMBL/GenBank/DDBJ databases">
        <authorList>
            <person name="Sharma Rahul"/>
            <person name="Thines Marco"/>
        </authorList>
    </citation>
    <scope>NUCLEOTIDE SEQUENCE [LARGE SCALE GENOMIC DNA]</scope>
</reference>
<dbReference type="EMBL" id="CCYD01000321">
    <property type="protein sequence ID" value="CEG38185.1"/>
    <property type="molecule type" value="Genomic_DNA"/>
</dbReference>
<evidence type="ECO:0000313" key="2">
    <source>
        <dbReference type="EMBL" id="CEG38185.1"/>
    </source>
</evidence>
<dbReference type="RefSeq" id="XP_024574554.1">
    <property type="nucleotide sequence ID" value="XM_024723594.1"/>
</dbReference>